<sequence>MLSTLDSWITSFIKDASTQKQGSENNNEVETQVRFEKIKLFILHTLLVLLHKPYVDEDSYTKNMSQKPYVDEESYTKNMSQKPSLEICSYSAMIITHMASQIESDEVAYLVRSSPFVLYALMTAIRMHLMNASCPADLKLMVFGEINFEKTMEILQALPENFHGSMLSESLALLQSRYQRREKAVVSGYTHSRLSSFGSDTTAHSRNMSDAKSTFRQNSSSSLESESGKRPLEPEHENLPPAKHTSSFKIICFNPSSSTSTNSSTGSKSSRQLKDKEKRGSKNRSTPPSRPAKVDMTTLSLPEQTTQQLPMVSSPVPDPLLNTTNIVTAEMATGVEQRPQGSFTMLQTYSLESTNYTQFTPPSESYLENISMKEQSSFGDIFSFGDPFTTNEPQPLASSFLSPDGTSGTCLDDQVFYFNPHNSDVFAEGTPSTSYSSAKVLWDHQAR</sequence>
<reference evidence="2" key="1">
    <citation type="submission" date="2020-01" db="EMBL/GenBank/DDBJ databases">
        <title>Genome Sequencing of Three Apophysomyces-Like Fungal Strains Confirms a Novel Fungal Genus in the Mucoromycota with divergent Burkholderia-like Endosymbiotic Bacteria.</title>
        <authorList>
            <person name="Stajich J.E."/>
            <person name="Macias A.M."/>
            <person name="Carter-House D."/>
            <person name="Lovett B."/>
            <person name="Kasson L.R."/>
            <person name="Berry K."/>
            <person name="Grigoriev I."/>
            <person name="Chang Y."/>
            <person name="Spatafora J."/>
            <person name="Kasson M.T."/>
        </authorList>
    </citation>
    <scope>NUCLEOTIDE SEQUENCE</scope>
    <source>
        <strain evidence="2">NRRL A-21654</strain>
    </source>
</reference>
<feature type="compositionally biased region" description="Basic and acidic residues" evidence="1">
    <location>
        <begin position="226"/>
        <end position="238"/>
    </location>
</feature>
<comment type="caution">
    <text evidence="2">The sequence shown here is derived from an EMBL/GenBank/DDBJ whole genome shotgun (WGS) entry which is preliminary data.</text>
</comment>
<dbReference type="OrthoDB" id="4161332at2759"/>
<evidence type="ECO:0000256" key="1">
    <source>
        <dbReference type="SAM" id="MobiDB-lite"/>
    </source>
</evidence>
<feature type="compositionally biased region" description="Polar residues" evidence="1">
    <location>
        <begin position="196"/>
        <end position="218"/>
    </location>
</feature>
<protein>
    <submittedName>
        <fullName evidence="2">Uncharacterized protein</fullName>
    </submittedName>
</protein>
<evidence type="ECO:0000313" key="3">
    <source>
        <dbReference type="Proteomes" id="UP000605846"/>
    </source>
</evidence>
<organism evidence="2 3">
    <name type="scientific">Apophysomyces ossiformis</name>
    <dbReference type="NCBI Taxonomy" id="679940"/>
    <lineage>
        <taxon>Eukaryota</taxon>
        <taxon>Fungi</taxon>
        <taxon>Fungi incertae sedis</taxon>
        <taxon>Mucoromycota</taxon>
        <taxon>Mucoromycotina</taxon>
        <taxon>Mucoromycetes</taxon>
        <taxon>Mucorales</taxon>
        <taxon>Mucorineae</taxon>
        <taxon>Mucoraceae</taxon>
        <taxon>Apophysomyces</taxon>
    </lineage>
</organism>
<proteinExistence type="predicted"/>
<feature type="compositionally biased region" description="Low complexity" evidence="1">
    <location>
        <begin position="256"/>
        <end position="270"/>
    </location>
</feature>
<dbReference type="AlphaFoldDB" id="A0A8H7ELF6"/>
<dbReference type="EMBL" id="JABAYA010000254">
    <property type="protein sequence ID" value="KAF7721556.1"/>
    <property type="molecule type" value="Genomic_DNA"/>
</dbReference>
<gene>
    <name evidence="2" type="ORF">EC973_004495</name>
</gene>
<name>A0A8H7ELF6_9FUNG</name>
<feature type="region of interest" description="Disordered" evidence="1">
    <location>
        <begin position="196"/>
        <end position="297"/>
    </location>
</feature>
<evidence type="ECO:0000313" key="2">
    <source>
        <dbReference type="EMBL" id="KAF7721556.1"/>
    </source>
</evidence>
<accession>A0A8H7ELF6</accession>
<dbReference type="Proteomes" id="UP000605846">
    <property type="component" value="Unassembled WGS sequence"/>
</dbReference>
<keyword evidence="3" id="KW-1185">Reference proteome</keyword>